<dbReference type="EMBL" id="BMIK01000001">
    <property type="protein sequence ID" value="GGC13939.1"/>
    <property type="molecule type" value="Genomic_DNA"/>
</dbReference>
<name>A0ABQ1KZT9_9SPHI</name>
<dbReference type="Proteomes" id="UP000597338">
    <property type="component" value="Unassembled WGS sequence"/>
</dbReference>
<protein>
    <submittedName>
        <fullName evidence="2">Dihydrodipicolinate synthase family protein</fullName>
    </submittedName>
</protein>
<keyword evidence="3" id="KW-1185">Reference proteome</keyword>
<keyword evidence="1" id="KW-0456">Lyase</keyword>
<evidence type="ECO:0000313" key="3">
    <source>
        <dbReference type="Proteomes" id="UP000597338"/>
    </source>
</evidence>
<evidence type="ECO:0000313" key="2">
    <source>
        <dbReference type="EMBL" id="GGC13939.1"/>
    </source>
</evidence>
<accession>A0ABQ1KZT9</accession>
<sequence>MFANPLQPNTLKGVWGTLQIPFNTDDTIDYPLLNEGIDFLVRTSLHGIYSNGTAGEFYNQTEVEFDKINEMLAERCKRTERAFQIGASHMSPIISLERIRRAKALNPQAFQVIFPDWLPMTIEEQILFMIKIAEEANPIPIVLYLPGHAKTKLSVKDLEYLSDHIPGLIGIKIAMITPDRYADMRKLNQRMSVFIPGHHLATGIKEKIGSGSYSNVACINPDAARKWYDIMLSDVERGMLIENMVRKFFDEEIIPLASRGYSDPALDKLLAAVGGKIPANTRLRWPYKSADDKQVVAVRAAARKILPDFFDIQ</sequence>
<comment type="caution">
    <text evidence="2">The sequence shown here is derived from an EMBL/GenBank/DDBJ whole genome shotgun (WGS) entry which is preliminary data.</text>
</comment>
<dbReference type="InterPro" id="IPR002220">
    <property type="entry name" value="DapA-like"/>
</dbReference>
<dbReference type="PANTHER" id="PTHR42849">
    <property type="entry name" value="N-ACETYLNEURAMINATE LYASE"/>
    <property type="match status" value="1"/>
</dbReference>
<dbReference type="CDD" id="cd00408">
    <property type="entry name" value="DHDPS-like"/>
    <property type="match status" value="1"/>
</dbReference>
<proteinExistence type="predicted"/>
<dbReference type="Gene3D" id="3.20.20.70">
    <property type="entry name" value="Aldolase class I"/>
    <property type="match status" value="1"/>
</dbReference>
<dbReference type="RefSeq" id="WP_188746493.1">
    <property type="nucleotide sequence ID" value="NZ_BMIK01000001.1"/>
</dbReference>
<reference evidence="3" key="1">
    <citation type="journal article" date="2019" name="Int. J. Syst. Evol. Microbiol.">
        <title>The Global Catalogue of Microorganisms (GCM) 10K type strain sequencing project: providing services to taxonomists for standard genome sequencing and annotation.</title>
        <authorList>
            <consortium name="The Broad Institute Genomics Platform"/>
            <consortium name="The Broad Institute Genome Sequencing Center for Infectious Disease"/>
            <person name="Wu L."/>
            <person name="Ma J."/>
        </authorList>
    </citation>
    <scope>NUCLEOTIDE SEQUENCE [LARGE SCALE GENOMIC DNA]</scope>
    <source>
        <strain evidence="3">CGMCC 1.15342</strain>
    </source>
</reference>
<dbReference type="Pfam" id="PF00701">
    <property type="entry name" value="DHDPS"/>
    <property type="match status" value="1"/>
</dbReference>
<evidence type="ECO:0000256" key="1">
    <source>
        <dbReference type="ARBA" id="ARBA00023239"/>
    </source>
</evidence>
<gene>
    <name evidence="2" type="ORF">GCM10011386_02000</name>
</gene>
<organism evidence="2 3">
    <name type="scientific">Parapedobacter defluvii</name>
    <dbReference type="NCBI Taxonomy" id="2045106"/>
    <lineage>
        <taxon>Bacteria</taxon>
        <taxon>Pseudomonadati</taxon>
        <taxon>Bacteroidota</taxon>
        <taxon>Sphingobacteriia</taxon>
        <taxon>Sphingobacteriales</taxon>
        <taxon>Sphingobacteriaceae</taxon>
        <taxon>Parapedobacter</taxon>
    </lineage>
</organism>
<dbReference type="PANTHER" id="PTHR42849:SF1">
    <property type="entry name" value="N-ACETYLNEURAMINATE LYASE"/>
    <property type="match status" value="1"/>
</dbReference>
<dbReference type="SUPFAM" id="SSF51569">
    <property type="entry name" value="Aldolase"/>
    <property type="match status" value="1"/>
</dbReference>
<dbReference type="InterPro" id="IPR013785">
    <property type="entry name" value="Aldolase_TIM"/>
</dbReference>
<dbReference type="SMART" id="SM01130">
    <property type="entry name" value="DHDPS"/>
    <property type="match status" value="1"/>
</dbReference>